<dbReference type="SUPFAM" id="SSF103506">
    <property type="entry name" value="Mitochondrial carrier"/>
    <property type="match status" value="1"/>
</dbReference>
<evidence type="ECO:0000256" key="3">
    <source>
        <dbReference type="ARBA" id="ARBA00022448"/>
    </source>
</evidence>
<feature type="repeat" description="Solcar" evidence="8">
    <location>
        <begin position="1"/>
        <end position="79"/>
    </location>
</feature>
<evidence type="ECO:0000256" key="2">
    <source>
        <dbReference type="ARBA" id="ARBA00006375"/>
    </source>
</evidence>
<reference evidence="10" key="1">
    <citation type="submission" date="2014-01" db="EMBL/GenBank/DDBJ databases">
        <authorList>
            <person name="Aslett M."/>
        </authorList>
    </citation>
    <scope>NUCLEOTIDE SEQUENCE</scope>
</reference>
<dbReference type="Gene3D" id="1.50.40.10">
    <property type="entry name" value="Mitochondrial carrier domain"/>
    <property type="match status" value="1"/>
</dbReference>
<gene>
    <name evidence="10" type="ORF">TTRE_0000604901</name>
</gene>
<evidence type="ECO:0000256" key="1">
    <source>
        <dbReference type="ARBA" id="ARBA00004141"/>
    </source>
</evidence>
<proteinExistence type="inferred from homology"/>
<dbReference type="OrthoDB" id="5919930at2759"/>
<dbReference type="Pfam" id="PF00153">
    <property type="entry name" value="Mito_carr"/>
    <property type="match status" value="2"/>
</dbReference>
<evidence type="ECO:0000256" key="7">
    <source>
        <dbReference type="ARBA" id="ARBA00023136"/>
    </source>
</evidence>
<dbReference type="Proteomes" id="UP000030665">
    <property type="component" value="Unassembled WGS sequence"/>
</dbReference>
<dbReference type="GO" id="GO:0006862">
    <property type="term" value="P:nucleotide transport"/>
    <property type="evidence" value="ECO:0007669"/>
    <property type="project" value="InterPro"/>
</dbReference>
<dbReference type="GO" id="GO:0055085">
    <property type="term" value="P:transmembrane transport"/>
    <property type="evidence" value="ECO:0007669"/>
    <property type="project" value="InterPro"/>
</dbReference>
<dbReference type="AlphaFoldDB" id="A0A077ZD39"/>
<keyword evidence="11" id="KW-1185">Reference proteome</keyword>
<comment type="subcellular location">
    <subcellularLocation>
        <location evidence="1">Membrane</location>
        <topology evidence="1">Multi-pass membrane protein</topology>
    </subcellularLocation>
</comment>
<keyword evidence="7 8" id="KW-0472">Membrane</keyword>
<dbReference type="PANTHER" id="PTHR45683">
    <property type="entry name" value="MITOCHONDRIAL NICOTINAMIDE ADENINE DINUCLEOTIDE TRANSPORTER 1-RELATED-RELATED"/>
    <property type="match status" value="1"/>
</dbReference>
<evidence type="ECO:0000256" key="4">
    <source>
        <dbReference type="ARBA" id="ARBA00022692"/>
    </source>
</evidence>
<organism evidence="10 11">
    <name type="scientific">Trichuris trichiura</name>
    <name type="common">Whipworm</name>
    <name type="synonym">Trichocephalus trichiurus</name>
    <dbReference type="NCBI Taxonomy" id="36087"/>
    <lineage>
        <taxon>Eukaryota</taxon>
        <taxon>Metazoa</taxon>
        <taxon>Ecdysozoa</taxon>
        <taxon>Nematoda</taxon>
        <taxon>Enoplea</taxon>
        <taxon>Dorylaimia</taxon>
        <taxon>Trichinellida</taxon>
        <taxon>Trichuridae</taxon>
        <taxon>Trichuris</taxon>
    </lineage>
</organism>
<name>A0A077ZD39_TRITR</name>
<dbReference type="InterPro" id="IPR044712">
    <property type="entry name" value="SLC25A32-like"/>
</dbReference>
<evidence type="ECO:0000256" key="9">
    <source>
        <dbReference type="RuleBase" id="RU000488"/>
    </source>
</evidence>
<dbReference type="InterPro" id="IPR018108">
    <property type="entry name" value="MCP_transmembrane"/>
</dbReference>
<accession>A0A077ZD39</accession>
<keyword evidence="6" id="KW-1133">Transmembrane helix</keyword>
<evidence type="ECO:0000256" key="6">
    <source>
        <dbReference type="ARBA" id="ARBA00022989"/>
    </source>
</evidence>
<feature type="repeat" description="Solcar" evidence="8">
    <location>
        <begin position="106"/>
        <end position="190"/>
    </location>
</feature>
<dbReference type="InterPro" id="IPR023395">
    <property type="entry name" value="MCP_dom_sf"/>
</dbReference>
<reference evidence="10" key="2">
    <citation type="submission" date="2014-03" db="EMBL/GenBank/DDBJ databases">
        <title>The whipworm genome and dual-species transcriptomics of an intimate host-pathogen interaction.</title>
        <authorList>
            <person name="Foth B.J."/>
            <person name="Tsai I.J."/>
            <person name="Reid A.J."/>
            <person name="Bancroft A.J."/>
            <person name="Nichol S."/>
            <person name="Tracey A."/>
            <person name="Holroyd N."/>
            <person name="Cotton J.A."/>
            <person name="Stanley E.J."/>
            <person name="Zarowiecki M."/>
            <person name="Liu J.Z."/>
            <person name="Huckvale T."/>
            <person name="Cooper P.J."/>
            <person name="Grencis R.K."/>
            <person name="Berriman M."/>
        </authorList>
    </citation>
    <scope>NUCLEOTIDE SEQUENCE [LARGE SCALE GENOMIC DNA]</scope>
</reference>
<evidence type="ECO:0000313" key="11">
    <source>
        <dbReference type="Proteomes" id="UP000030665"/>
    </source>
</evidence>
<protein>
    <submittedName>
        <fullName evidence="10">Mito carr domain containing protein</fullName>
    </submittedName>
</protein>
<keyword evidence="5" id="KW-0677">Repeat</keyword>
<evidence type="ECO:0000256" key="5">
    <source>
        <dbReference type="ARBA" id="ARBA00022737"/>
    </source>
</evidence>
<dbReference type="PROSITE" id="PS50920">
    <property type="entry name" value="SOLCAR"/>
    <property type="match status" value="2"/>
</dbReference>
<comment type="similarity">
    <text evidence="2 9">Belongs to the mitochondrial carrier (TC 2.A.29) family.</text>
</comment>
<sequence>MNISGNITLLLTNPIWVAKTRLCLQYESQPASYGGFIDVLRKTFLTEGIRGLYKGFLPGIIGTSHGALQFMAYEELKATFGASEPVGIFSIKLLNLSGFYFSFFLQRVVEHLCFAALSKVFAVCSTYPYQVVRARLQDQHANYAGIFDVVKKTWRREGMLGFYKGLLPSILRVTPATCVTFVVYEKVSHFLIQARSVQ</sequence>
<evidence type="ECO:0000256" key="8">
    <source>
        <dbReference type="PROSITE-ProRule" id="PRU00282"/>
    </source>
</evidence>
<dbReference type="STRING" id="36087.A0A077ZD39"/>
<keyword evidence="3 9" id="KW-0813">Transport</keyword>
<dbReference type="GO" id="GO:0016020">
    <property type="term" value="C:membrane"/>
    <property type="evidence" value="ECO:0007669"/>
    <property type="project" value="UniProtKB-SubCell"/>
</dbReference>
<evidence type="ECO:0000313" key="10">
    <source>
        <dbReference type="EMBL" id="CDW57754.1"/>
    </source>
</evidence>
<dbReference type="EMBL" id="HG806207">
    <property type="protein sequence ID" value="CDW57754.1"/>
    <property type="molecule type" value="Genomic_DNA"/>
</dbReference>
<keyword evidence="4 8" id="KW-0812">Transmembrane</keyword>